<sequence length="176" mass="19539">MTAIASFLQHAATLARRASRLIAMPMAALALALSMPAVAQDDAQRVVYHVDFADPTRYSATLTSINNLINDAEQTLLPWDVHLVLVGYGIRFATDDPLEGTPYAADEALNERRDELKGRLQTLIEIRNVKVHLCDFTRQEINLSKDKLYEGIGLVNSGVAKIADLQRQGYAYLKIQ</sequence>
<dbReference type="PANTHER" id="PTHR37691">
    <property type="entry name" value="BLR3518 PROTEIN"/>
    <property type="match status" value="1"/>
</dbReference>
<protein>
    <submittedName>
        <fullName evidence="2">DsrE family protein</fullName>
    </submittedName>
</protein>
<reference evidence="2 3" key="1">
    <citation type="submission" date="2023-11" db="EMBL/GenBank/DDBJ databases">
        <title>MicrobeMod: A computational toolkit for identifying prokaryotic methylation and restriction-modification with nanopore sequencing.</title>
        <authorList>
            <person name="Crits-Christoph A."/>
            <person name="Kang S.C."/>
            <person name="Lee H."/>
            <person name="Ostrov N."/>
        </authorList>
    </citation>
    <scope>NUCLEOTIDE SEQUENCE [LARGE SCALE GENOMIC DNA]</scope>
    <source>
        <strain evidence="2 3">ATCC 49870</strain>
    </source>
</reference>
<evidence type="ECO:0000313" key="2">
    <source>
        <dbReference type="EMBL" id="WQH16249.1"/>
    </source>
</evidence>
<accession>A0ABZ0YXX7</accession>
<feature type="chain" id="PRO_5045624020" evidence="1">
    <location>
        <begin position="40"/>
        <end position="176"/>
    </location>
</feature>
<keyword evidence="3" id="KW-1185">Reference proteome</keyword>
<dbReference type="InterPro" id="IPR027396">
    <property type="entry name" value="DsrEFH-like"/>
</dbReference>
<feature type="signal peptide" evidence="1">
    <location>
        <begin position="1"/>
        <end position="39"/>
    </location>
</feature>
<gene>
    <name evidence="2" type="ORF">SR882_10880</name>
</gene>
<name>A0ABZ0YXX7_9GAMM</name>
<organism evidence="2 3">
    <name type="scientific">Guyparkeria halophila</name>
    <dbReference type="NCBI Taxonomy" id="47960"/>
    <lineage>
        <taxon>Bacteria</taxon>
        <taxon>Pseudomonadati</taxon>
        <taxon>Pseudomonadota</taxon>
        <taxon>Gammaproteobacteria</taxon>
        <taxon>Chromatiales</taxon>
        <taxon>Thioalkalibacteraceae</taxon>
        <taxon>Guyparkeria</taxon>
    </lineage>
</organism>
<keyword evidence="1" id="KW-0732">Signal</keyword>
<dbReference type="RefSeq" id="WP_322521248.1">
    <property type="nucleotide sequence ID" value="NZ_CP140153.1"/>
</dbReference>
<dbReference type="Pfam" id="PF02635">
    <property type="entry name" value="DsrE"/>
    <property type="match status" value="1"/>
</dbReference>
<dbReference type="EMBL" id="CP140153">
    <property type="protein sequence ID" value="WQH16249.1"/>
    <property type="molecule type" value="Genomic_DNA"/>
</dbReference>
<dbReference type="InterPro" id="IPR003787">
    <property type="entry name" value="Sulphur_relay_DsrE/F-like"/>
</dbReference>
<dbReference type="SUPFAM" id="SSF75169">
    <property type="entry name" value="DsrEFH-like"/>
    <property type="match status" value="1"/>
</dbReference>
<dbReference type="Gene3D" id="3.40.1260.10">
    <property type="entry name" value="DsrEFH-like"/>
    <property type="match status" value="1"/>
</dbReference>
<evidence type="ECO:0000256" key="1">
    <source>
        <dbReference type="SAM" id="SignalP"/>
    </source>
</evidence>
<dbReference type="Proteomes" id="UP001327459">
    <property type="component" value="Chromosome"/>
</dbReference>
<proteinExistence type="predicted"/>
<dbReference type="PANTHER" id="PTHR37691:SF1">
    <property type="entry name" value="BLR3518 PROTEIN"/>
    <property type="match status" value="1"/>
</dbReference>
<evidence type="ECO:0000313" key="3">
    <source>
        <dbReference type="Proteomes" id="UP001327459"/>
    </source>
</evidence>